<dbReference type="Proteomes" id="UP000515159">
    <property type="component" value="Chromosome 14"/>
</dbReference>
<keyword evidence="6" id="KW-0862">Zinc</keyword>
<keyword evidence="3 8" id="KW-0812">Transmembrane</keyword>
<feature type="transmembrane region" description="Helical" evidence="8">
    <location>
        <begin position="623"/>
        <end position="647"/>
    </location>
</feature>
<feature type="transmembrane region" description="Helical" evidence="8">
    <location>
        <begin position="20"/>
        <end position="38"/>
    </location>
</feature>
<dbReference type="InterPro" id="IPR039721">
    <property type="entry name" value="C5-epimerase"/>
</dbReference>
<accession>A0A6P8P4N5</accession>
<evidence type="ECO:0000256" key="5">
    <source>
        <dbReference type="ARBA" id="ARBA00023136"/>
    </source>
</evidence>
<feature type="transmembrane region" description="Helical" evidence="8">
    <location>
        <begin position="380"/>
        <end position="401"/>
    </location>
</feature>
<comment type="similarity">
    <text evidence="2">Belongs to the ADIPOR family.</text>
</comment>
<feature type="transmembrane region" description="Helical" evidence="8">
    <location>
        <begin position="512"/>
        <end position="533"/>
    </location>
</feature>
<name>A0A6P8P4N5_GEOSA</name>
<keyword evidence="9" id="KW-1185">Reference proteome</keyword>
<evidence type="ECO:0000256" key="3">
    <source>
        <dbReference type="ARBA" id="ARBA00022692"/>
    </source>
</evidence>
<evidence type="ECO:0000313" key="10">
    <source>
        <dbReference type="RefSeq" id="XP_033775900.1"/>
    </source>
</evidence>
<evidence type="ECO:0000313" key="9">
    <source>
        <dbReference type="Proteomes" id="UP000515159"/>
    </source>
</evidence>
<dbReference type="InterPro" id="IPR004254">
    <property type="entry name" value="AdipoR/HlyIII-related"/>
</dbReference>
<feature type="transmembrane region" description="Helical" evidence="8">
    <location>
        <begin position="445"/>
        <end position="467"/>
    </location>
</feature>
<sequence length="662" mass="75313">MEPSESPRCKKVLDGLRSRMAFPMFFVDLIAWYGVNMRCLAARVNYKTLIVICALFTLVTILLWNKCTSDRAIHIPYDLNNGFRIYGIEKRASAPESNSYGLNLAAKQQSEEASPQEQQKAPPVAQGLNGNGNQGQGLKFEDIDCLINEDQTIKGRREGNEVYLPFSWIEKYFEVYGKIAQYDGYERFEFSQSYSKVYTQRAPYHPDGVFMSFEGYNVEVRERVKCISGVEGVPLSTQWGPQGYFYPIQIAQYGLSHYSKNLTEKPPHVEVYETAEDNGPNDWTVPKGGSVTSFFDKSRSSNVKQFIVPGPGMEFFIPLNIWSHPFEPLLQSTLRLPLDHQGKGQVFHEESIITGYRQPWSSATDCVISIFHMSNETLNIWTHFLPTWYFLWKLLASVWVLDVCHDSYSWPLVVFLVSCCIYPFASSCAHTFSVMSTQARHICFFFDYGALSLYSLGSAIAYSTYSFPEMWLPSVFHDWYVPIAVMNTAVCTGISCYSRFPEIKRPLLSKVIRTLAFTYCYLFDSVPLLYRLYVGADESSAENEVNLGHLKHTMLAFLTGFLFASHLPERLAPGRFDYIGHSHQLFHVCAIFGTHFQLESITLDMAMRRDRLAASLPRPSFALTFGAVATSVVLSLMLTATFSMALYRKTSCTDKERTYRGA</sequence>
<feature type="region of interest" description="Disordered" evidence="7">
    <location>
        <begin position="105"/>
        <end position="128"/>
    </location>
</feature>
<feature type="transmembrane region" description="Helical" evidence="8">
    <location>
        <begin position="479"/>
        <end position="500"/>
    </location>
</feature>
<dbReference type="GO" id="GO:0015012">
    <property type="term" value="P:heparan sulfate proteoglycan biosynthetic process"/>
    <property type="evidence" value="ECO:0007669"/>
    <property type="project" value="InterPro"/>
</dbReference>
<evidence type="ECO:0000256" key="8">
    <source>
        <dbReference type="SAM" id="Phobius"/>
    </source>
</evidence>
<keyword evidence="6" id="KW-0479">Metal-binding</keyword>
<dbReference type="GO" id="GO:0005794">
    <property type="term" value="C:Golgi apparatus"/>
    <property type="evidence" value="ECO:0007669"/>
    <property type="project" value="TreeGrafter"/>
</dbReference>
<dbReference type="InParanoid" id="A0A6P8P4N5"/>
<feature type="transmembrane region" description="Helical" evidence="8">
    <location>
        <begin position="44"/>
        <end position="64"/>
    </location>
</feature>
<dbReference type="AlphaFoldDB" id="A0A6P8P4N5"/>
<dbReference type="KEGG" id="gsh:117348222"/>
<protein>
    <submittedName>
        <fullName evidence="10">D-glucuronyl C5-epimerase isoform X1</fullName>
    </submittedName>
</protein>
<feature type="binding site" evidence="6">
    <location>
        <position position="430"/>
    </location>
    <ligand>
        <name>Zn(2+)</name>
        <dbReference type="ChEBI" id="CHEBI:29105"/>
    </ligand>
</feature>
<dbReference type="GO" id="GO:0046872">
    <property type="term" value="F:metal ion binding"/>
    <property type="evidence" value="ECO:0007669"/>
    <property type="project" value="UniProtKB-KW"/>
</dbReference>
<keyword evidence="4 8" id="KW-1133">Transmembrane helix</keyword>
<dbReference type="OrthoDB" id="5914444at2759"/>
<dbReference type="GeneID" id="117348222"/>
<feature type="binding site" evidence="6">
    <location>
        <position position="587"/>
    </location>
    <ligand>
        <name>Zn(2+)</name>
        <dbReference type="ChEBI" id="CHEBI:29105"/>
    </ligand>
</feature>
<comment type="subcellular location">
    <subcellularLocation>
        <location evidence="1">Membrane</location>
        <topology evidence="1">Multi-pass membrane protein</topology>
    </subcellularLocation>
</comment>
<dbReference type="Pfam" id="PF03006">
    <property type="entry name" value="HlyIII"/>
    <property type="match status" value="1"/>
</dbReference>
<dbReference type="CTD" id="26035"/>
<reference evidence="10" key="1">
    <citation type="submission" date="2025-08" db="UniProtKB">
        <authorList>
            <consortium name="RefSeq"/>
        </authorList>
    </citation>
    <scope>IDENTIFICATION</scope>
</reference>
<evidence type="ECO:0000256" key="7">
    <source>
        <dbReference type="SAM" id="MobiDB-lite"/>
    </source>
</evidence>
<dbReference type="PANTHER" id="PTHR13174:SF3">
    <property type="entry name" value="D-GLUCURONYL C5-EPIMERASE"/>
    <property type="match status" value="1"/>
</dbReference>
<feature type="binding site" evidence="6">
    <location>
        <position position="583"/>
    </location>
    <ligand>
        <name>Zn(2+)</name>
        <dbReference type="ChEBI" id="CHEBI:29105"/>
    </ligand>
</feature>
<organism evidence="9 10">
    <name type="scientific">Geotrypetes seraphini</name>
    <name type="common">Gaboon caecilian</name>
    <name type="synonym">Caecilia seraphini</name>
    <dbReference type="NCBI Taxonomy" id="260995"/>
    <lineage>
        <taxon>Eukaryota</taxon>
        <taxon>Metazoa</taxon>
        <taxon>Chordata</taxon>
        <taxon>Craniata</taxon>
        <taxon>Vertebrata</taxon>
        <taxon>Euteleostomi</taxon>
        <taxon>Amphibia</taxon>
        <taxon>Gymnophiona</taxon>
        <taxon>Geotrypetes</taxon>
    </lineage>
</organism>
<dbReference type="GO" id="GO:0016020">
    <property type="term" value="C:membrane"/>
    <property type="evidence" value="ECO:0007669"/>
    <property type="project" value="UniProtKB-SubCell"/>
</dbReference>
<feature type="transmembrane region" description="Helical" evidence="8">
    <location>
        <begin position="407"/>
        <end position="425"/>
    </location>
</feature>
<evidence type="ECO:0000256" key="6">
    <source>
        <dbReference type="PIRSR" id="PIRSR604254-1"/>
    </source>
</evidence>
<proteinExistence type="inferred from homology"/>
<dbReference type="RefSeq" id="XP_033775900.1">
    <property type="nucleotide sequence ID" value="XM_033920009.1"/>
</dbReference>
<keyword evidence="5 8" id="KW-0472">Membrane</keyword>
<evidence type="ECO:0000256" key="4">
    <source>
        <dbReference type="ARBA" id="ARBA00022989"/>
    </source>
</evidence>
<dbReference type="PANTHER" id="PTHR13174">
    <property type="entry name" value="D-GLUCURONYL C5-EPIMERASE"/>
    <property type="match status" value="1"/>
</dbReference>
<dbReference type="GO" id="GO:0047464">
    <property type="term" value="F:heparosan-N-sulfate-glucuronate 5-epimerase activity"/>
    <property type="evidence" value="ECO:0007669"/>
    <property type="project" value="InterPro"/>
</dbReference>
<gene>
    <name evidence="10" type="primary">GLCE</name>
</gene>
<evidence type="ECO:0000256" key="2">
    <source>
        <dbReference type="ARBA" id="ARBA00007018"/>
    </source>
</evidence>
<evidence type="ECO:0000256" key="1">
    <source>
        <dbReference type="ARBA" id="ARBA00004141"/>
    </source>
</evidence>